<reference evidence="2 4" key="1">
    <citation type="journal article" date="2014" name="BMC Genomics">
        <title>Genome sequence of Anopheles sinensis provides insight into genetics basis of mosquito competence for malaria parasites.</title>
        <authorList>
            <person name="Zhou D."/>
            <person name="Zhang D."/>
            <person name="Ding G."/>
            <person name="Shi L."/>
            <person name="Hou Q."/>
            <person name="Ye Y."/>
            <person name="Xu Y."/>
            <person name="Zhou H."/>
            <person name="Xiong C."/>
            <person name="Li S."/>
            <person name="Yu J."/>
            <person name="Hong S."/>
            <person name="Yu X."/>
            <person name="Zou P."/>
            <person name="Chen C."/>
            <person name="Chang X."/>
            <person name="Wang W."/>
            <person name="Lv Y."/>
            <person name="Sun Y."/>
            <person name="Ma L."/>
            <person name="Shen B."/>
            <person name="Zhu C."/>
        </authorList>
    </citation>
    <scope>NUCLEOTIDE SEQUENCE [LARGE SCALE GENOMIC DNA]</scope>
</reference>
<dbReference type="EMBL" id="ATLV01026176">
    <property type="status" value="NOT_ANNOTATED_CDS"/>
    <property type="molecule type" value="Genomic_DNA"/>
</dbReference>
<evidence type="ECO:0000256" key="1">
    <source>
        <dbReference type="SAM" id="MobiDB-lite"/>
    </source>
</evidence>
<feature type="region of interest" description="Disordered" evidence="1">
    <location>
        <begin position="79"/>
        <end position="108"/>
    </location>
</feature>
<gene>
    <name evidence="2" type="ORF">ZHAS_00021186</name>
</gene>
<dbReference type="VEuPathDB" id="VectorBase:ASIC021186"/>
<proteinExistence type="predicted"/>
<name>A0A084WRR3_ANOSI</name>
<sequence length="108" mass="11938">MGQVLAEPIWKTDPTGRAREGWNFVRRREKAVQRFVAIKRADSKINTGPSTRVTVKCTSTRSALLGKSEGCDERNLLARENPLEKALPPPRSGGGKLSTENSRFTAMP</sequence>
<feature type="compositionally biased region" description="Polar residues" evidence="1">
    <location>
        <begin position="98"/>
        <end position="108"/>
    </location>
</feature>
<accession>A0A084WRR3</accession>
<dbReference type="EMBL" id="KE525407">
    <property type="protein sequence ID" value="KFB52907.1"/>
    <property type="molecule type" value="Genomic_DNA"/>
</dbReference>
<protein>
    <submittedName>
        <fullName evidence="2 3">Uncharacterized protein</fullName>
    </submittedName>
</protein>
<evidence type="ECO:0000313" key="3">
    <source>
        <dbReference type="EnsemblMetazoa" id="ASIC021186-PA"/>
    </source>
</evidence>
<evidence type="ECO:0000313" key="2">
    <source>
        <dbReference type="EMBL" id="KFB52907.1"/>
    </source>
</evidence>
<reference evidence="3" key="2">
    <citation type="submission" date="2020-05" db="UniProtKB">
        <authorList>
            <consortium name="EnsemblMetazoa"/>
        </authorList>
    </citation>
    <scope>IDENTIFICATION</scope>
</reference>
<dbReference type="Proteomes" id="UP000030765">
    <property type="component" value="Unassembled WGS sequence"/>
</dbReference>
<keyword evidence="4" id="KW-1185">Reference proteome</keyword>
<organism evidence="2">
    <name type="scientific">Anopheles sinensis</name>
    <name type="common">Mosquito</name>
    <dbReference type="NCBI Taxonomy" id="74873"/>
    <lineage>
        <taxon>Eukaryota</taxon>
        <taxon>Metazoa</taxon>
        <taxon>Ecdysozoa</taxon>
        <taxon>Arthropoda</taxon>
        <taxon>Hexapoda</taxon>
        <taxon>Insecta</taxon>
        <taxon>Pterygota</taxon>
        <taxon>Neoptera</taxon>
        <taxon>Endopterygota</taxon>
        <taxon>Diptera</taxon>
        <taxon>Nematocera</taxon>
        <taxon>Culicoidea</taxon>
        <taxon>Culicidae</taxon>
        <taxon>Anophelinae</taxon>
        <taxon>Anopheles</taxon>
    </lineage>
</organism>
<dbReference type="EnsemblMetazoa" id="ASIC021186-RA">
    <property type="protein sequence ID" value="ASIC021186-PA"/>
    <property type="gene ID" value="ASIC021186"/>
</dbReference>
<dbReference type="AlphaFoldDB" id="A0A084WRR3"/>
<evidence type="ECO:0000313" key="4">
    <source>
        <dbReference type="Proteomes" id="UP000030765"/>
    </source>
</evidence>